<evidence type="ECO:0000313" key="3">
    <source>
        <dbReference type="Proteomes" id="UP000248079"/>
    </source>
</evidence>
<dbReference type="OrthoDB" id="1187639at2"/>
<proteinExistence type="predicted"/>
<evidence type="ECO:0008006" key="4">
    <source>
        <dbReference type="Google" id="ProtNLM"/>
    </source>
</evidence>
<gene>
    <name evidence="2" type="ORF">DF185_14245</name>
</gene>
<name>A0A2V3ZZ44_9BACT</name>
<dbReference type="RefSeq" id="WP_110361433.1">
    <property type="nucleotide sequence ID" value="NZ_QFLI01000006.1"/>
</dbReference>
<keyword evidence="3" id="KW-1185">Reference proteome</keyword>
<dbReference type="EMBL" id="QFLI01000006">
    <property type="protein sequence ID" value="PXX99038.1"/>
    <property type="molecule type" value="Genomic_DNA"/>
</dbReference>
<reference evidence="2 3" key="1">
    <citation type="submission" date="2018-05" db="EMBL/GenBank/DDBJ databases">
        <title>Marinifilum breve JC075T sp. nov., a marine bacterium isolated from Yongle Blue Hole in the South China Sea.</title>
        <authorList>
            <person name="Fu T."/>
        </authorList>
    </citation>
    <scope>NUCLEOTIDE SEQUENCE [LARGE SCALE GENOMIC DNA]</scope>
    <source>
        <strain evidence="2 3">JC075</strain>
    </source>
</reference>
<keyword evidence="1" id="KW-0732">Signal</keyword>
<sequence>MKSLPITLILSLLFSFISVSQNHSQIYNIKNDKILHLYESSIHNQYDYVIGKEYKPYHYYKQDNPYLNSGLGSGYIYYNGRSYRTKIIYYDLFTDEVIININNKTANSNLIQINKTQIDSFSINFGIRDYNFTYLKQPKNIASGFYETIYNQKLKLLIRHSAKKLKIKSLTTYKYKQTIYLKRNKKFHDISSPKKFLSLFPENSKPLRKKLKLLEINFKKPSHSKLINLIKYAETL</sequence>
<protein>
    <recommendedName>
        <fullName evidence="4">DUF4476 domain-containing protein</fullName>
    </recommendedName>
</protein>
<dbReference type="AlphaFoldDB" id="A0A2V3ZZ44"/>
<evidence type="ECO:0000313" key="2">
    <source>
        <dbReference type="EMBL" id="PXX99038.1"/>
    </source>
</evidence>
<accession>A0A2V3ZZ44</accession>
<feature type="chain" id="PRO_5015993984" description="DUF4476 domain-containing protein" evidence="1">
    <location>
        <begin position="21"/>
        <end position="236"/>
    </location>
</feature>
<evidence type="ECO:0000256" key="1">
    <source>
        <dbReference type="SAM" id="SignalP"/>
    </source>
</evidence>
<feature type="signal peptide" evidence="1">
    <location>
        <begin position="1"/>
        <end position="20"/>
    </location>
</feature>
<dbReference type="Proteomes" id="UP000248079">
    <property type="component" value="Unassembled WGS sequence"/>
</dbReference>
<comment type="caution">
    <text evidence="2">The sequence shown here is derived from an EMBL/GenBank/DDBJ whole genome shotgun (WGS) entry which is preliminary data.</text>
</comment>
<organism evidence="2 3">
    <name type="scientific">Marinifilum breve</name>
    <dbReference type="NCBI Taxonomy" id="2184082"/>
    <lineage>
        <taxon>Bacteria</taxon>
        <taxon>Pseudomonadati</taxon>
        <taxon>Bacteroidota</taxon>
        <taxon>Bacteroidia</taxon>
        <taxon>Marinilabiliales</taxon>
        <taxon>Marinifilaceae</taxon>
    </lineage>
</organism>